<dbReference type="RefSeq" id="WP_005953626.1">
    <property type="nucleotide sequence ID" value="NZ_AOJP01000006.1"/>
</dbReference>
<evidence type="ECO:0000313" key="1">
    <source>
        <dbReference type="EMBL" id="KID49575.1"/>
    </source>
</evidence>
<name>A0A017H4P4_9FUSO</name>
<dbReference type="PANTHER" id="PTHR37805:SF1">
    <property type="entry name" value="CYTOPLASMIC PROTEIN"/>
    <property type="match status" value="1"/>
</dbReference>
<proteinExistence type="predicted"/>
<protein>
    <submittedName>
        <fullName evidence="1">Uncharacterized protein</fullName>
    </submittedName>
</protein>
<dbReference type="PATRIC" id="fig|1226633.4.peg.1082"/>
<comment type="caution">
    <text evidence="1">The sequence shown here is derived from an EMBL/GenBank/DDBJ whole genome shotgun (WGS) entry which is preliminary data.</text>
</comment>
<evidence type="ECO:0000313" key="2">
    <source>
        <dbReference type="Proteomes" id="UP000031184"/>
    </source>
</evidence>
<accession>A0A017H4P4</accession>
<gene>
    <name evidence="1" type="ORF">C095_05350</name>
</gene>
<dbReference type="Proteomes" id="UP000031184">
    <property type="component" value="Unassembled WGS sequence"/>
</dbReference>
<sequence>MTNNDILKRLRYALSISDKLAVKIFRLGKTQMTEEEFCSLLLRPDEDDFQKCNNSLLFSFLDGLIVLKRGNLEKPVEEIKITKNNLNNLILRKLKIALNLKSEDMLSLFKLGGAELSNSELSALFRKEGHKNYRECGDKYIRVFLKGLTEYYRK</sequence>
<dbReference type="InterPro" id="IPR009921">
    <property type="entry name" value="YehS-like"/>
</dbReference>
<dbReference type="AlphaFoldDB" id="A0A017H4P4"/>
<dbReference type="OrthoDB" id="9788465at2"/>
<dbReference type="Pfam" id="PF07308">
    <property type="entry name" value="DUF1456"/>
    <property type="match status" value="2"/>
</dbReference>
<dbReference type="PANTHER" id="PTHR37805">
    <property type="entry name" value="CYTOPLASMIC PROTEIN-RELATED"/>
    <property type="match status" value="1"/>
</dbReference>
<organism evidence="1 2">
    <name type="scientific">Fusobacterium necrophorum subsp. funduliforme B35</name>
    <dbReference type="NCBI Taxonomy" id="1226633"/>
    <lineage>
        <taxon>Bacteria</taxon>
        <taxon>Fusobacteriati</taxon>
        <taxon>Fusobacteriota</taxon>
        <taxon>Fusobacteriia</taxon>
        <taxon>Fusobacteriales</taxon>
        <taxon>Fusobacteriaceae</taxon>
        <taxon>Fusobacterium</taxon>
    </lineage>
</organism>
<reference evidence="1 2" key="1">
    <citation type="submission" date="2013-08" db="EMBL/GenBank/DDBJ databases">
        <title>An opportunistic ruminal bacterium that causes liver abscesses in cattle.</title>
        <authorList>
            <person name="Benahmed F.H."/>
            <person name="Rasmussen M."/>
            <person name="Harbottle H."/>
            <person name="Soppet D."/>
            <person name="Nagaraja T.G."/>
            <person name="Davidson M."/>
        </authorList>
    </citation>
    <scope>NUCLEOTIDE SEQUENCE [LARGE SCALE GENOMIC DNA]</scope>
    <source>
        <strain evidence="1 2">B35</strain>
    </source>
</reference>
<dbReference type="EMBL" id="AUZI01000012">
    <property type="protein sequence ID" value="KID49575.1"/>
    <property type="molecule type" value="Genomic_DNA"/>
</dbReference>